<dbReference type="AlphaFoldDB" id="A0AAN2BIX5"/>
<gene>
    <name evidence="1" type="ORF">MARGE09_P0531</name>
</gene>
<dbReference type="KEGG" id="marq:MARGE09_P0531"/>
<evidence type="ECO:0000313" key="1">
    <source>
        <dbReference type="EMBL" id="BCD96331.1"/>
    </source>
</evidence>
<sequence length="252" mass="28279">MVLPKMRFSLSASAGEEPQNGAVSPVARLALELGQCENFDHLAASLKSGLEEAGFKGCFLMSCFGFNRETRFGRWNSRYVFPLRSDLSEVKPVLTIRDDLIIVSSGYFTLVIGQAAEQMKKNSSVQSDLLMLGESTRLWVKSYTTQVDQQFDSLNHRKASCQQLLDIVHQLDQSGRDLTSGHNQMLATINAGIPESIAQLALNDKDMDVVLDEFDEIGRAYTIFTKQQMELNRQLKEQVRSIAGFLLPREQH</sequence>
<dbReference type="RefSeq" id="WP_236985832.1">
    <property type="nucleotide sequence ID" value="NZ_AP023086.1"/>
</dbReference>
<reference evidence="1 2" key="1">
    <citation type="journal article" date="2022" name="IScience">
        <title>An ultrasensitive nanofiber-based assay for enzymatic hydrolysis and deep-sea microbial degradation of cellulose.</title>
        <authorList>
            <person name="Tsudome M."/>
            <person name="Tachioka M."/>
            <person name="Miyazaki M."/>
            <person name="Uchimura K."/>
            <person name="Tsuda M."/>
            <person name="Takaki Y."/>
            <person name="Deguchi S."/>
        </authorList>
    </citation>
    <scope>NUCLEOTIDE SEQUENCE [LARGE SCALE GENOMIC DNA]</scope>
    <source>
        <strain evidence="1 2">GE09</strain>
    </source>
</reference>
<evidence type="ECO:0000313" key="2">
    <source>
        <dbReference type="Proteomes" id="UP001320119"/>
    </source>
</evidence>
<name>A0AAN2BIX5_9GAMM</name>
<proteinExistence type="predicted"/>
<keyword evidence="2" id="KW-1185">Reference proteome</keyword>
<dbReference type="Proteomes" id="UP001320119">
    <property type="component" value="Chromosome"/>
</dbReference>
<organism evidence="1 2">
    <name type="scientific">Marinagarivorans cellulosilyticus</name>
    <dbReference type="NCBI Taxonomy" id="2721545"/>
    <lineage>
        <taxon>Bacteria</taxon>
        <taxon>Pseudomonadati</taxon>
        <taxon>Pseudomonadota</taxon>
        <taxon>Gammaproteobacteria</taxon>
        <taxon>Cellvibrionales</taxon>
        <taxon>Cellvibrionaceae</taxon>
        <taxon>Marinagarivorans</taxon>
    </lineage>
</organism>
<dbReference type="EMBL" id="AP023086">
    <property type="protein sequence ID" value="BCD96331.1"/>
    <property type="molecule type" value="Genomic_DNA"/>
</dbReference>
<protein>
    <submittedName>
        <fullName evidence="1">Uncharacterized protein</fullName>
    </submittedName>
</protein>
<accession>A0AAN2BIX5</accession>